<gene>
    <name evidence="9" type="ORF">E5339_15870</name>
</gene>
<dbReference type="AlphaFoldDB" id="A0A4S2FI90"/>
<name>A0A4S2FI90_9BACT</name>
<keyword evidence="4 6" id="KW-1133">Transmembrane helix</keyword>
<evidence type="ECO:0000256" key="2">
    <source>
        <dbReference type="ARBA" id="ARBA00022475"/>
    </source>
</evidence>
<feature type="domain" description="ABC3 transporter permease C-terminal" evidence="7">
    <location>
        <begin position="679"/>
        <end position="792"/>
    </location>
</feature>
<keyword evidence="2" id="KW-1003">Cell membrane</keyword>
<dbReference type="RefSeq" id="WP_135952276.1">
    <property type="nucleotide sequence ID" value="NZ_CAKOCL010000001.1"/>
</dbReference>
<feature type="transmembrane region" description="Helical" evidence="6">
    <location>
        <begin position="390"/>
        <end position="413"/>
    </location>
</feature>
<dbReference type="PANTHER" id="PTHR30572">
    <property type="entry name" value="MEMBRANE COMPONENT OF TRANSPORTER-RELATED"/>
    <property type="match status" value="1"/>
</dbReference>
<evidence type="ECO:0000313" key="10">
    <source>
        <dbReference type="Proteomes" id="UP000310760"/>
    </source>
</evidence>
<feature type="transmembrane region" description="Helical" evidence="6">
    <location>
        <begin position="337"/>
        <end position="363"/>
    </location>
</feature>
<dbReference type="PANTHER" id="PTHR30572:SF18">
    <property type="entry name" value="ABC-TYPE MACROLIDE FAMILY EXPORT SYSTEM PERMEASE COMPONENT 2"/>
    <property type="match status" value="1"/>
</dbReference>
<evidence type="ECO:0000259" key="8">
    <source>
        <dbReference type="Pfam" id="PF12704"/>
    </source>
</evidence>
<evidence type="ECO:0000313" key="9">
    <source>
        <dbReference type="EMBL" id="TGY68583.1"/>
    </source>
</evidence>
<evidence type="ECO:0000256" key="4">
    <source>
        <dbReference type="ARBA" id="ARBA00022989"/>
    </source>
</evidence>
<dbReference type="InterPro" id="IPR003838">
    <property type="entry name" value="ABC3_permease_C"/>
</dbReference>
<dbReference type="Pfam" id="PF12704">
    <property type="entry name" value="MacB_PCD"/>
    <property type="match status" value="1"/>
</dbReference>
<dbReference type="InterPro" id="IPR050250">
    <property type="entry name" value="Macrolide_Exporter_MacB"/>
</dbReference>
<feature type="transmembrane region" description="Helical" evidence="6">
    <location>
        <begin position="762"/>
        <end position="785"/>
    </location>
</feature>
<comment type="subcellular location">
    <subcellularLocation>
        <location evidence="1">Cell membrane</location>
        <topology evidence="1">Multi-pass membrane protein</topology>
    </subcellularLocation>
</comment>
<feature type="transmembrane region" description="Helical" evidence="6">
    <location>
        <begin position="21"/>
        <end position="44"/>
    </location>
</feature>
<feature type="transmembrane region" description="Helical" evidence="6">
    <location>
        <begin position="434"/>
        <end position="454"/>
    </location>
</feature>
<sequence length="799" mass="90912">MLSHYIKMAVRQLLKYKIQNLISVVGLSVGILCFSICLYCSRFINGTDSCFSHKERIADISLYTSRGDLYSGIPATLIEHLRKQGFDEVEDFTFAVYPRKRSYNVEIKEGKELPYNDLNTMEVDSLFRKIFTPRIIQGSWEVAANTPNAVILTRSLAKRMFGESENPIGKRMMLTQRLFTAPKTTPRTGGIAYTIQAVIEDIPLNTSLSFLEKLDMLTLNDSEGTLQFSDRGNMTGGWGFALLHPGKTAQKLEARFHSMNLKHRLYDEETAITASSFGEKFWNKSIAPFFAGITMVVGLLILLTGLLNFFHFLMGTFLNRNREYGIRKVMGSGNRQLFYQLFVQSVVIASIAFLLTFCLIEIISPYLNFSLFDFVLIIEKNLLFVQTAEYMGFILFLCMILCFATVLRIRYIAIRTSIHGSEIKRHKHGMRNMLLGIQFFICWIFVSLTVALYMQAEKTESTLFNTLTEKEKANILSFPIDYMFMKNEEKLALIERVSKYPGVQDKLLADISYLNGVSGNLMLTEKDNRESGFEINTMAVSTNFFRFMNIPLLTGRPLETQEDLVVDQTAVECQKKDLLGTTLYNNSDGYTICGVCANFIANVYNQSPGFAFLPSDFTYFVGHCYLKCDPERTAEVKALVEKTLKETLPESIHPKVTTLQEDIYEAQAIENKLKGIILFFSIVSLIITLLGVYSAITLDTERRQKEVAIRKVNGAGLKQIIFLFARLYMGLLAGSATIAFPLIYAFMQMWKRTYIVFFNDGILYWAGIFMGITFITTLTVLFRILKIARINPAKVIKNE</sequence>
<dbReference type="EMBL" id="SRYJ01000038">
    <property type="protein sequence ID" value="TGY68583.1"/>
    <property type="molecule type" value="Genomic_DNA"/>
</dbReference>
<keyword evidence="3 6" id="KW-0812">Transmembrane</keyword>
<evidence type="ECO:0000256" key="5">
    <source>
        <dbReference type="ARBA" id="ARBA00023136"/>
    </source>
</evidence>
<feature type="domain" description="ABC3 transporter permease C-terminal" evidence="7">
    <location>
        <begin position="296"/>
        <end position="412"/>
    </location>
</feature>
<feature type="transmembrane region" description="Helical" evidence="6">
    <location>
        <begin position="727"/>
        <end position="750"/>
    </location>
</feature>
<feature type="domain" description="MacB-like periplasmic core" evidence="8">
    <location>
        <begin position="22"/>
        <end position="207"/>
    </location>
</feature>
<reference evidence="9 10" key="1">
    <citation type="submission" date="2019-04" db="EMBL/GenBank/DDBJ databases">
        <title>Microbes associate with the intestines of laboratory mice.</title>
        <authorList>
            <person name="Navarre W."/>
            <person name="Wong E."/>
            <person name="Huang K."/>
            <person name="Tropini C."/>
            <person name="Ng K."/>
            <person name="Yu B."/>
        </authorList>
    </citation>
    <scope>NUCLEOTIDE SEQUENCE [LARGE SCALE GENOMIC DNA]</scope>
    <source>
        <strain evidence="9 10">NM22_B1</strain>
    </source>
</reference>
<evidence type="ECO:0000256" key="6">
    <source>
        <dbReference type="SAM" id="Phobius"/>
    </source>
</evidence>
<dbReference type="Pfam" id="PF02687">
    <property type="entry name" value="FtsX"/>
    <property type="match status" value="2"/>
</dbReference>
<dbReference type="InterPro" id="IPR025857">
    <property type="entry name" value="MacB_PCD"/>
</dbReference>
<evidence type="ECO:0000256" key="1">
    <source>
        <dbReference type="ARBA" id="ARBA00004651"/>
    </source>
</evidence>
<comment type="caution">
    <text evidence="9">The sequence shown here is derived from an EMBL/GenBank/DDBJ whole genome shotgun (WGS) entry which is preliminary data.</text>
</comment>
<accession>A0A4S2FI90</accession>
<feature type="transmembrane region" description="Helical" evidence="6">
    <location>
        <begin position="676"/>
        <end position="696"/>
    </location>
</feature>
<protein>
    <submittedName>
        <fullName evidence="9">ABC transporter permease</fullName>
    </submittedName>
</protein>
<dbReference type="GO" id="GO:0005886">
    <property type="term" value="C:plasma membrane"/>
    <property type="evidence" value="ECO:0007669"/>
    <property type="project" value="UniProtKB-SubCell"/>
</dbReference>
<dbReference type="GO" id="GO:0022857">
    <property type="term" value="F:transmembrane transporter activity"/>
    <property type="evidence" value="ECO:0007669"/>
    <property type="project" value="TreeGrafter"/>
</dbReference>
<evidence type="ECO:0000256" key="3">
    <source>
        <dbReference type="ARBA" id="ARBA00022692"/>
    </source>
</evidence>
<proteinExistence type="predicted"/>
<keyword evidence="5 6" id="KW-0472">Membrane</keyword>
<organism evidence="9 10">
    <name type="scientific">Phocaeicola sartorii</name>
    <dbReference type="NCBI Taxonomy" id="671267"/>
    <lineage>
        <taxon>Bacteria</taxon>
        <taxon>Pseudomonadati</taxon>
        <taxon>Bacteroidota</taxon>
        <taxon>Bacteroidia</taxon>
        <taxon>Bacteroidales</taxon>
        <taxon>Bacteroidaceae</taxon>
        <taxon>Phocaeicola</taxon>
    </lineage>
</organism>
<evidence type="ECO:0000259" key="7">
    <source>
        <dbReference type="Pfam" id="PF02687"/>
    </source>
</evidence>
<feature type="transmembrane region" description="Helical" evidence="6">
    <location>
        <begin position="289"/>
        <end position="317"/>
    </location>
</feature>
<dbReference type="Proteomes" id="UP000310760">
    <property type="component" value="Unassembled WGS sequence"/>
</dbReference>